<comment type="caution">
    <text evidence="2">The sequence shown here is derived from an EMBL/GenBank/DDBJ whole genome shotgun (WGS) entry which is preliminary data.</text>
</comment>
<feature type="compositionally biased region" description="Low complexity" evidence="1">
    <location>
        <begin position="842"/>
        <end position="876"/>
    </location>
</feature>
<feature type="compositionally biased region" description="Low complexity" evidence="1">
    <location>
        <begin position="913"/>
        <end position="930"/>
    </location>
</feature>
<feature type="compositionally biased region" description="Basic and acidic residues" evidence="1">
    <location>
        <begin position="890"/>
        <end position="901"/>
    </location>
</feature>
<feature type="compositionally biased region" description="Low complexity" evidence="1">
    <location>
        <begin position="1020"/>
        <end position="1046"/>
    </location>
</feature>
<evidence type="ECO:0000313" key="2">
    <source>
        <dbReference type="EMBL" id="KAK7110403.1"/>
    </source>
</evidence>
<feature type="compositionally biased region" description="Low complexity" evidence="1">
    <location>
        <begin position="946"/>
        <end position="963"/>
    </location>
</feature>
<evidence type="ECO:0000256" key="1">
    <source>
        <dbReference type="SAM" id="MobiDB-lite"/>
    </source>
</evidence>
<feature type="compositionally biased region" description="Low complexity" evidence="1">
    <location>
        <begin position="1062"/>
        <end position="1076"/>
    </location>
</feature>
<reference evidence="2 3" key="1">
    <citation type="submission" date="2024-02" db="EMBL/GenBank/DDBJ databases">
        <title>Chromosome-scale genome assembly of the rough periwinkle Littorina saxatilis.</title>
        <authorList>
            <person name="De Jode A."/>
            <person name="Faria R."/>
            <person name="Formenti G."/>
            <person name="Sims Y."/>
            <person name="Smith T.P."/>
            <person name="Tracey A."/>
            <person name="Wood J.M.D."/>
            <person name="Zagrodzka Z.B."/>
            <person name="Johannesson K."/>
            <person name="Butlin R.K."/>
            <person name="Leder E.H."/>
        </authorList>
    </citation>
    <scope>NUCLEOTIDE SEQUENCE [LARGE SCALE GENOMIC DNA]</scope>
    <source>
        <strain evidence="2">Snail1</strain>
        <tissue evidence="2">Muscle</tissue>
    </source>
</reference>
<gene>
    <name evidence="2" type="ORF">V1264_014286</name>
</gene>
<name>A0AAN9GIT6_9CAEN</name>
<evidence type="ECO:0000313" key="3">
    <source>
        <dbReference type="Proteomes" id="UP001374579"/>
    </source>
</evidence>
<feature type="compositionally biased region" description="Polar residues" evidence="1">
    <location>
        <begin position="172"/>
        <end position="183"/>
    </location>
</feature>
<protein>
    <recommendedName>
        <fullName evidence="4">Vertnin</fullName>
    </recommendedName>
</protein>
<feature type="region of interest" description="Disordered" evidence="1">
    <location>
        <begin position="80"/>
        <end position="209"/>
    </location>
</feature>
<dbReference type="PANTHER" id="PTHR46601">
    <property type="entry name" value="ULP_PROTEASE DOMAIN-CONTAINING PROTEIN"/>
    <property type="match status" value="1"/>
</dbReference>
<dbReference type="CDD" id="cd22791">
    <property type="entry name" value="OTU_VRTN"/>
    <property type="match status" value="1"/>
</dbReference>
<feature type="compositionally biased region" description="Basic residues" evidence="1">
    <location>
        <begin position="89"/>
        <end position="99"/>
    </location>
</feature>
<accession>A0AAN9GIT6</accession>
<dbReference type="PANTHER" id="PTHR46601:SF1">
    <property type="entry name" value="ADF-H DOMAIN-CONTAINING PROTEIN"/>
    <property type="match status" value="1"/>
</dbReference>
<feature type="compositionally biased region" description="Basic and acidic residues" evidence="1">
    <location>
        <begin position="109"/>
        <end position="122"/>
    </location>
</feature>
<feature type="compositionally biased region" description="Low complexity" evidence="1">
    <location>
        <begin position="803"/>
        <end position="820"/>
    </location>
</feature>
<feature type="region of interest" description="Disordered" evidence="1">
    <location>
        <begin position="795"/>
        <end position="1115"/>
    </location>
</feature>
<dbReference type="InterPro" id="IPR047273">
    <property type="entry name" value="VRTN_OTU_dom"/>
</dbReference>
<sequence>MNEEKENTGGIFKYLLRRKRAYKYSFCDDDPEERTCQPKLTGYKALVQKHVQVGSLDTFRESEKQRVKVYRSSLPEVKLQRNRELQRTRQARHREKKKKEKETSGSTRGAHDRLKKDDDERKAAHREKMRLWRTKQTPEKRAYHNMKRMERYRSQNSPRPALDVSPLRDSSEGATTPPISSFAGSPFRSNEAKRQAASRASRQDPKDPVKYAEVKAYQLAQAMKSPRKRKALGEVKMPAFKMPSFAGRILQHLSALRAKKKKKYTVERKKLVSVLVQESTDSILSLSRQLDQRWHFVAAASTIEPEAEELLHAGRHGGSLNQDLTDLVEGFYSRPETSVMVPDRKMVKKDLVPRACLTSSLAKVHQAFLKETNHNISLTAFKKLRPQHILTMNNLKRTSCLCKMCTNVAQKLEVLRTCLPGLPSTLSELSDLTLCCYTDEVGRWTCIDRECPNCGVEVLTQSLAHLPMEKSLSWLRWQPYDVSSGQRIGNITVKGTLGELIAELAAELQPFACHLAVAFWQYRQFRQLRDHLPPNQVLTLLDFAENYRCDFQHEVQAAHWSYNQATVLPTVNYYRCTCGELVTECVVFISSDLQHDASAVHACTAQLLHHLREKRHLKVDRQFQFTDGAGSQFKSREPFTDLSCSADDFGVPIERSFFGTSHGKGPCDGVGGIVKSAVRRAVLSGKEIIRNAEEAFQYLKQNFAVDPDGDACCHSRRVFLRLEDINRKRPDRRPNNPVPGTRSIHCVRPEEPNTILHRRLSCYCAECMLGDPCHTMRTLPHGQWKSHVFRCPQAVPAAKPSDAKPSTASKPSDAKPSSATRPSDAKPSTAAKPSDATRPSDAKPSTAAKPSSATRPSDAKPSTAAKPSDAKPSSATRPSDAKPSTAAKPSDAKPSDAKPSDAKPSTAAKPSDAKPSTAAKPSDAKPSSATRPSDAKPSTAAKPSDAKPSTAAKPSDAKPSSATRPSDAKPSTAAKPSDATPSSATRPSDAKPSTAAEPSDAKPSTTPEPSDAKPSSAATPSDSKPFSDAKPSSAAKPSADAKPFAAMPCNAKRSTAPKRFAAKPSTAPKPSAAKCSTAPKPYHAKPSTAPKPFAAKPSDAKPSTAPKPSADPKCPPPLPMSFFRDMLKSLGKVKDWTTLEALAEQHHGLMQPVMMQQLDTSDFQIDEPSLALFPADVPSTSSLSPIAIYGDGNCLPRCGSVLAWGTQERHLEMRARIALELIINKSHYLSDPDSTFCAQYSEHFLNEKLTKAAIDNIFQLELRDIFKAGTYMGMWQVLALTSVLQHPILSIYPEYGGYTVRPHLHKLCTPRSQPTPAPHHSSTYLPGIMWTHIHGKCLPALTWRPNHFVVCLPSSGILFEVKYCDNEK</sequence>
<evidence type="ECO:0008006" key="4">
    <source>
        <dbReference type="Google" id="ProtNLM"/>
    </source>
</evidence>
<organism evidence="2 3">
    <name type="scientific">Littorina saxatilis</name>
    <dbReference type="NCBI Taxonomy" id="31220"/>
    <lineage>
        <taxon>Eukaryota</taxon>
        <taxon>Metazoa</taxon>
        <taxon>Spiralia</taxon>
        <taxon>Lophotrochozoa</taxon>
        <taxon>Mollusca</taxon>
        <taxon>Gastropoda</taxon>
        <taxon>Caenogastropoda</taxon>
        <taxon>Littorinimorpha</taxon>
        <taxon>Littorinoidea</taxon>
        <taxon>Littorinidae</taxon>
        <taxon>Littorina</taxon>
    </lineage>
</organism>
<dbReference type="EMBL" id="JBAMIC010000003">
    <property type="protein sequence ID" value="KAK7110403.1"/>
    <property type="molecule type" value="Genomic_DNA"/>
</dbReference>
<proteinExistence type="predicted"/>
<keyword evidence="3" id="KW-1185">Reference proteome</keyword>
<dbReference type="Gene3D" id="3.90.70.80">
    <property type="match status" value="1"/>
</dbReference>
<feature type="compositionally biased region" description="Basic and acidic residues" evidence="1">
    <location>
        <begin position="136"/>
        <end position="153"/>
    </location>
</feature>
<feature type="compositionally biased region" description="Basic residues" evidence="1">
    <location>
        <begin position="123"/>
        <end position="133"/>
    </location>
</feature>
<dbReference type="Proteomes" id="UP001374579">
    <property type="component" value="Unassembled WGS sequence"/>
</dbReference>